<dbReference type="RefSeq" id="WP_062980254.1">
    <property type="nucleotide sequence ID" value="NZ_JAAXOT010000027.1"/>
</dbReference>
<name>A0A846YTE8_9NOCA</name>
<dbReference type="AlphaFoldDB" id="A0A846YTE8"/>
<proteinExistence type="predicted"/>
<dbReference type="Proteomes" id="UP000570678">
    <property type="component" value="Unassembled WGS sequence"/>
</dbReference>
<protein>
    <submittedName>
        <fullName evidence="2">DUF4194 domain-containing protein</fullName>
    </submittedName>
</protein>
<dbReference type="InterPro" id="IPR025449">
    <property type="entry name" value="JetB"/>
</dbReference>
<organism evidence="2 3">
    <name type="scientific">Nocardia flavorosea</name>
    <dbReference type="NCBI Taxonomy" id="53429"/>
    <lineage>
        <taxon>Bacteria</taxon>
        <taxon>Bacillati</taxon>
        <taxon>Actinomycetota</taxon>
        <taxon>Actinomycetes</taxon>
        <taxon>Mycobacteriales</taxon>
        <taxon>Nocardiaceae</taxon>
        <taxon>Nocardia</taxon>
    </lineage>
</organism>
<dbReference type="EMBL" id="JAAXOT010000027">
    <property type="protein sequence ID" value="NKY60768.1"/>
    <property type="molecule type" value="Genomic_DNA"/>
</dbReference>
<gene>
    <name evidence="2" type="ORF">HGA15_32455</name>
</gene>
<reference evidence="2 3" key="1">
    <citation type="submission" date="2020-04" db="EMBL/GenBank/DDBJ databases">
        <title>MicrobeNet Type strains.</title>
        <authorList>
            <person name="Nicholson A.C."/>
        </authorList>
    </citation>
    <scope>NUCLEOTIDE SEQUENCE [LARGE SCALE GENOMIC DNA]</scope>
    <source>
        <strain evidence="2 3">JCM 3332</strain>
    </source>
</reference>
<evidence type="ECO:0000313" key="3">
    <source>
        <dbReference type="Proteomes" id="UP000570678"/>
    </source>
</evidence>
<evidence type="ECO:0000313" key="2">
    <source>
        <dbReference type="EMBL" id="NKY60768.1"/>
    </source>
</evidence>
<accession>A0A846YTE8</accession>
<sequence length="232" mass="26528">MSEPNTVDETRPDNEDTGFIDPVSMEEDPAELFAGDTGTLDAEVRRVLVRLLQRRFLSADKYPAQWRTLLENQQLIESRLHDLFVRLVVDHDRGIAYKQQVRSAELDVPILLRDDPYNRAETLVLVHLRTVFQQERVAGEVSARVDIEELEQTVLTYFDPDDTNLARGQQEIRSAVTRLAKEGLMEEETAGRYRITPLVEVVMSTEKLSELSRWLRERTDGPDHGTAAEVAP</sequence>
<evidence type="ECO:0000256" key="1">
    <source>
        <dbReference type="SAM" id="MobiDB-lite"/>
    </source>
</evidence>
<feature type="region of interest" description="Disordered" evidence="1">
    <location>
        <begin position="1"/>
        <end position="22"/>
    </location>
</feature>
<comment type="caution">
    <text evidence="2">The sequence shown here is derived from an EMBL/GenBank/DDBJ whole genome shotgun (WGS) entry which is preliminary data.</text>
</comment>
<dbReference type="Pfam" id="PF13835">
    <property type="entry name" value="DUF4194"/>
    <property type="match status" value="1"/>
</dbReference>
<keyword evidence="3" id="KW-1185">Reference proteome</keyword>